<keyword evidence="8 10" id="KW-0472">Membrane</keyword>
<dbReference type="InterPro" id="IPR024771">
    <property type="entry name" value="SUZ"/>
</dbReference>
<feature type="transmembrane region" description="Helical" evidence="10">
    <location>
        <begin position="398"/>
        <end position="420"/>
    </location>
</feature>
<feature type="compositionally biased region" description="Pro residues" evidence="9">
    <location>
        <begin position="983"/>
        <end position="996"/>
    </location>
</feature>
<evidence type="ECO:0000256" key="4">
    <source>
        <dbReference type="ARBA" id="ARBA00022554"/>
    </source>
</evidence>
<feature type="domain" description="R3H" evidence="11">
    <location>
        <begin position="584"/>
        <end position="647"/>
    </location>
</feature>
<feature type="transmembrane region" description="Helical" evidence="10">
    <location>
        <begin position="140"/>
        <end position="159"/>
    </location>
</feature>
<comment type="similarity">
    <text evidence="2">Belongs to the amino acid/polyamine transporter 2 family.</text>
</comment>
<dbReference type="PANTHER" id="PTHR22950:SF678">
    <property type="entry name" value="VACUOLAR AMINO ACID TRANSPORTER 5-RELATED"/>
    <property type="match status" value="1"/>
</dbReference>
<feature type="region of interest" description="Disordered" evidence="9">
    <location>
        <begin position="505"/>
        <end position="573"/>
    </location>
</feature>
<protein>
    <recommendedName>
        <fullName evidence="15">SUZ domain-containing protein</fullName>
    </recommendedName>
</protein>
<dbReference type="InterPro" id="IPR036867">
    <property type="entry name" value="R3H_dom_sf"/>
</dbReference>
<dbReference type="GO" id="GO:0005302">
    <property type="term" value="F:L-tyrosine transmembrane transporter activity"/>
    <property type="evidence" value="ECO:0007669"/>
    <property type="project" value="TreeGrafter"/>
</dbReference>
<keyword evidence="5 10" id="KW-0812">Transmembrane</keyword>
<organism evidence="13 14">
    <name type="scientific">Leucocoprinus leucothites</name>
    <dbReference type="NCBI Taxonomy" id="201217"/>
    <lineage>
        <taxon>Eukaryota</taxon>
        <taxon>Fungi</taxon>
        <taxon>Dikarya</taxon>
        <taxon>Basidiomycota</taxon>
        <taxon>Agaricomycotina</taxon>
        <taxon>Agaricomycetes</taxon>
        <taxon>Agaricomycetidae</taxon>
        <taxon>Agaricales</taxon>
        <taxon>Agaricineae</taxon>
        <taxon>Agaricaceae</taxon>
        <taxon>Leucocoprinus</taxon>
    </lineage>
</organism>
<dbReference type="SUPFAM" id="SSF82708">
    <property type="entry name" value="R3H domain"/>
    <property type="match status" value="1"/>
</dbReference>
<keyword evidence="6" id="KW-0029">Amino-acid transport</keyword>
<feature type="region of interest" description="Disordered" evidence="9">
    <location>
        <begin position="665"/>
        <end position="724"/>
    </location>
</feature>
<feature type="transmembrane region" description="Helical" evidence="10">
    <location>
        <begin position="358"/>
        <end position="386"/>
    </location>
</feature>
<keyword evidence="7 10" id="KW-1133">Transmembrane helix</keyword>
<feature type="compositionally biased region" description="Pro residues" evidence="9">
    <location>
        <begin position="941"/>
        <end position="953"/>
    </location>
</feature>
<gene>
    <name evidence="13" type="ORF">D9756_002275</name>
</gene>
<dbReference type="GO" id="GO:0015194">
    <property type="term" value="F:L-serine transmembrane transporter activity"/>
    <property type="evidence" value="ECO:0007669"/>
    <property type="project" value="TreeGrafter"/>
</dbReference>
<feature type="compositionally biased region" description="Polar residues" evidence="9">
    <location>
        <begin position="540"/>
        <end position="551"/>
    </location>
</feature>
<feature type="compositionally biased region" description="Low complexity" evidence="9">
    <location>
        <begin position="754"/>
        <end position="782"/>
    </location>
</feature>
<dbReference type="PANTHER" id="PTHR22950">
    <property type="entry name" value="AMINO ACID TRANSPORTER"/>
    <property type="match status" value="1"/>
</dbReference>
<dbReference type="GO" id="GO:0061459">
    <property type="term" value="F:L-arginine transmembrane transporter activity"/>
    <property type="evidence" value="ECO:0007669"/>
    <property type="project" value="TreeGrafter"/>
</dbReference>
<evidence type="ECO:0000313" key="13">
    <source>
        <dbReference type="EMBL" id="KAF5361928.1"/>
    </source>
</evidence>
<feature type="transmembrane region" description="Helical" evidence="10">
    <location>
        <begin position="12"/>
        <end position="38"/>
    </location>
</feature>
<dbReference type="CDD" id="cd02642">
    <property type="entry name" value="R3H_encore_like"/>
    <property type="match status" value="1"/>
</dbReference>
<reference evidence="13 14" key="1">
    <citation type="journal article" date="2020" name="ISME J.">
        <title>Uncovering the hidden diversity of litter-decomposition mechanisms in mushroom-forming fungi.</title>
        <authorList>
            <person name="Floudas D."/>
            <person name="Bentzer J."/>
            <person name="Ahren D."/>
            <person name="Johansson T."/>
            <person name="Persson P."/>
            <person name="Tunlid A."/>
        </authorList>
    </citation>
    <scope>NUCLEOTIDE SEQUENCE [LARGE SCALE GENOMIC DNA]</scope>
    <source>
        <strain evidence="13 14">CBS 146.42</strain>
    </source>
</reference>
<dbReference type="Proteomes" id="UP000559027">
    <property type="component" value="Unassembled WGS sequence"/>
</dbReference>
<feature type="compositionally biased region" description="Polar residues" evidence="9">
    <location>
        <begin position="913"/>
        <end position="923"/>
    </location>
</feature>
<evidence type="ECO:0000256" key="5">
    <source>
        <dbReference type="ARBA" id="ARBA00022692"/>
    </source>
</evidence>
<feature type="region of interest" description="Disordered" evidence="9">
    <location>
        <begin position="746"/>
        <end position="1354"/>
    </location>
</feature>
<evidence type="ECO:0000256" key="9">
    <source>
        <dbReference type="SAM" id="MobiDB-lite"/>
    </source>
</evidence>
<evidence type="ECO:0000259" key="11">
    <source>
        <dbReference type="PROSITE" id="PS51061"/>
    </source>
</evidence>
<feature type="transmembrane region" description="Helical" evidence="10">
    <location>
        <begin position="321"/>
        <end position="338"/>
    </location>
</feature>
<evidence type="ECO:0000256" key="8">
    <source>
        <dbReference type="ARBA" id="ARBA00023136"/>
    </source>
</evidence>
<comment type="caution">
    <text evidence="13">The sequence shown here is derived from an EMBL/GenBank/DDBJ whole genome shotgun (WGS) entry which is preliminary data.</text>
</comment>
<feature type="compositionally biased region" description="Low complexity" evidence="9">
    <location>
        <begin position="1192"/>
        <end position="1209"/>
    </location>
</feature>
<feature type="compositionally biased region" description="Polar residues" evidence="9">
    <location>
        <begin position="842"/>
        <end position="853"/>
    </location>
</feature>
<feature type="compositionally biased region" description="Low complexity" evidence="9">
    <location>
        <begin position="1225"/>
        <end position="1237"/>
    </location>
</feature>
<feature type="compositionally biased region" description="Low complexity" evidence="9">
    <location>
        <begin position="1329"/>
        <end position="1349"/>
    </location>
</feature>
<feature type="compositionally biased region" description="Acidic residues" evidence="9">
    <location>
        <begin position="692"/>
        <end position="701"/>
    </location>
</feature>
<dbReference type="OrthoDB" id="438545at2759"/>
<keyword evidence="4" id="KW-0926">Vacuole</keyword>
<feature type="compositionally biased region" description="Low complexity" evidence="9">
    <location>
        <begin position="1125"/>
        <end position="1161"/>
    </location>
</feature>
<feature type="compositionally biased region" description="Pro residues" evidence="9">
    <location>
        <begin position="1007"/>
        <end position="1019"/>
    </location>
</feature>
<dbReference type="Pfam" id="PF01490">
    <property type="entry name" value="Aa_trans"/>
    <property type="match status" value="1"/>
</dbReference>
<feature type="compositionally biased region" description="Low complexity" evidence="9">
    <location>
        <begin position="854"/>
        <end position="863"/>
    </location>
</feature>
<feature type="compositionally biased region" description="Pro residues" evidence="9">
    <location>
        <begin position="895"/>
        <end position="909"/>
    </location>
</feature>
<keyword evidence="14" id="KW-1185">Reference proteome</keyword>
<feature type="compositionally biased region" description="Polar residues" evidence="9">
    <location>
        <begin position="1111"/>
        <end position="1121"/>
    </location>
</feature>
<evidence type="ECO:0000256" key="1">
    <source>
        <dbReference type="ARBA" id="ARBA00004128"/>
    </source>
</evidence>
<dbReference type="GO" id="GO:0005290">
    <property type="term" value="F:L-histidine transmembrane transporter activity"/>
    <property type="evidence" value="ECO:0007669"/>
    <property type="project" value="TreeGrafter"/>
</dbReference>
<evidence type="ECO:0000256" key="7">
    <source>
        <dbReference type="ARBA" id="ARBA00022989"/>
    </source>
</evidence>
<dbReference type="Pfam" id="PF12752">
    <property type="entry name" value="SUZ"/>
    <property type="match status" value="1"/>
</dbReference>
<feature type="transmembrane region" description="Helical" evidence="10">
    <location>
        <begin position="246"/>
        <end position="268"/>
    </location>
</feature>
<feature type="compositionally biased region" description="Polar residues" evidence="9">
    <location>
        <begin position="1033"/>
        <end position="1055"/>
    </location>
</feature>
<evidence type="ECO:0008006" key="15">
    <source>
        <dbReference type="Google" id="ProtNLM"/>
    </source>
</evidence>
<evidence type="ECO:0000256" key="3">
    <source>
        <dbReference type="ARBA" id="ARBA00022448"/>
    </source>
</evidence>
<dbReference type="GO" id="GO:0000329">
    <property type="term" value="C:fungal-type vacuole membrane"/>
    <property type="evidence" value="ECO:0007669"/>
    <property type="project" value="TreeGrafter"/>
</dbReference>
<dbReference type="GO" id="GO:0003676">
    <property type="term" value="F:nucleic acid binding"/>
    <property type="evidence" value="ECO:0007669"/>
    <property type="project" value="UniProtKB-UniRule"/>
</dbReference>
<evidence type="ECO:0000313" key="14">
    <source>
        <dbReference type="Proteomes" id="UP000559027"/>
    </source>
</evidence>
<feature type="transmembrane region" description="Helical" evidence="10">
    <location>
        <begin position="211"/>
        <end position="234"/>
    </location>
</feature>
<feature type="transmembrane region" description="Helical" evidence="10">
    <location>
        <begin position="179"/>
        <end position="199"/>
    </location>
</feature>
<feature type="compositionally biased region" description="Basic and acidic residues" evidence="9">
    <location>
        <begin position="1287"/>
        <end position="1297"/>
    </location>
</feature>
<dbReference type="InterPro" id="IPR013057">
    <property type="entry name" value="AA_transpt_TM"/>
</dbReference>
<name>A0A8H5LLW5_9AGAR</name>
<sequence>MLTFPMAMASAGIIPGVLTCIFSGGVAAFGLYLLSLCATYTGHRRASFHAVSQLTFPNAAVFFDAAIATKCFGVSISYLIIIKGLMPNVVASLYHDLSSGTAEPPAWTRNGGNWLSILMIVLIPLCFLRKIDSLRHTSYVAMFSVVYLVVIVIKCHFWPMKGMEKPGDISLIHFTPNFISTFPVQVFAFTCAQNLFPLYNEVVSNTQERMNLIIGGSIGSAALTYEIIAVFGYLTFGSKVGANIIAMYPSTSLFIAVGQLAIVILVLFSYPLQVHPCRNSVDKVLQPEHTGSPKVTTTSDEDDDEAVDDHAGKELSTLKHTLITAAIIASGFTIAYMIDDLRLGEFSAGPRVPFAGLRVIQITVLSFVGSTGSTTISFILPGLFYWKLTRDDPNVDKRLNMAAFALMVYGMLIFVFWWVVCILLPAKKGQRGSLALFPQTSCPDLSLDTVPAAVALPRPLLTSLVKSRIDPMSVEQPDLSKPTSDSPTILTPIAQAPITILTAARPQWPTMSDSTPTILLGPSVKQPNGAPKSQPEDTQDTAAQASSTSLVDGTRPVSTEPEPAASPPRDVDPQIVEALRGKDRIYVLKLGELMESLINDERRQRIELAPATTYQRLLVHRCSAYYKLTPEVDTTTKMIYVYSTLESRIPPLRISELVPPETTAAPAFKIMRRSSTDRRGKPSHQTGSVTGDDGELSDLEPSEAGSLGGRSNTTGGSAKKHMTIEQREAAYNEARSRIFMGFEEKEKKDKDLNSSSSSLSVASGSTKNGGSSAGDADSSSSSPATESEWSGPARRGEQRQNSSASSSTRSIRSSAYISNGSGSSSRNSRAASPSSFHYPSLYEQNPPSMSVYEQTHQQQQQQHSAPAAPIYHPPYGYPYNQSQPNPPYMSYHAYYPPPYPPYSSPPHPHQPASDPTTPSNGEQYAQPPPMPYGPTYMWPHPGQPPVQSPPMQPQPIQSQQPPAQLHHAMSSPPPGQPSYQPYMHPPPHSYPYPMPGYYPNQPQPGHHMPPPPPPPPAHPPHMSGAQQLFDPKSTINGTGHNTQANGFRNSMSGNISHPPPNNNRSSQRNGYNGPMVGSGPKPRSGGNIGGGAVQPGRAPWSFGPGIGSGGIVTNPQPTNETVGPRLSNARRQSNLSSSSMNARSTSGDDVSSVASSASSSSRKAPTAVNAGSQHPLPARPDWAINLKPHNNSRSSSIMSSPISPPRSMSGGSGVQGSYPPRQHPSHSLSNPPLSLQSTDFPPLTSTSTSERRPTGAWGNPPSKPIFGQGSSVVMSPMSTMSTGLNNRLDEAGYERPPPKSVELYNPKTPKRTPLNPENAMKAQNGIDEPSLTSSTTSSPPQGGNTTGPGTIMGEATLTAKIVEQVAALSLGNGSASATGPAECSMTMATASGASPSSVSLQQ</sequence>
<evidence type="ECO:0000256" key="10">
    <source>
        <dbReference type="SAM" id="Phobius"/>
    </source>
</evidence>
<feature type="domain" description="SUZ" evidence="12">
    <location>
        <begin position="648"/>
        <end position="743"/>
    </location>
</feature>
<dbReference type="Gene3D" id="3.30.1370.50">
    <property type="entry name" value="R3H-like domain"/>
    <property type="match status" value="1"/>
</dbReference>
<dbReference type="InterPro" id="IPR001374">
    <property type="entry name" value="R3H_dom"/>
</dbReference>
<accession>A0A8H5LLW5</accession>
<proteinExistence type="inferred from homology"/>
<feature type="compositionally biased region" description="Low complexity" evidence="9">
    <location>
        <begin position="997"/>
        <end position="1006"/>
    </location>
</feature>
<dbReference type="EMBL" id="JAACJO010000002">
    <property type="protein sequence ID" value="KAF5361928.1"/>
    <property type="molecule type" value="Genomic_DNA"/>
</dbReference>
<evidence type="ECO:0000259" key="12">
    <source>
        <dbReference type="PROSITE" id="PS51673"/>
    </source>
</evidence>
<feature type="compositionally biased region" description="Low complexity" evidence="9">
    <location>
        <begin position="802"/>
        <end position="835"/>
    </location>
</feature>
<comment type="subcellular location">
    <subcellularLocation>
        <location evidence="1">Vacuole membrane</location>
        <topology evidence="1">Multi-pass membrane protein</topology>
    </subcellularLocation>
</comment>
<feature type="compositionally biased region" description="Low complexity" evidence="9">
    <location>
        <begin position="877"/>
        <end position="894"/>
    </location>
</feature>
<dbReference type="GO" id="GO:0015189">
    <property type="term" value="F:L-lysine transmembrane transporter activity"/>
    <property type="evidence" value="ECO:0007669"/>
    <property type="project" value="TreeGrafter"/>
</dbReference>
<dbReference type="PROSITE" id="PS51673">
    <property type="entry name" value="SUZ"/>
    <property type="match status" value="1"/>
</dbReference>
<feature type="transmembrane region" description="Helical" evidence="10">
    <location>
        <begin position="111"/>
        <end position="128"/>
    </location>
</feature>
<feature type="compositionally biased region" description="Low complexity" evidence="9">
    <location>
        <begin position="1270"/>
        <end position="1282"/>
    </location>
</feature>
<feature type="compositionally biased region" description="Low complexity" evidence="9">
    <location>
        <begin position="954"/>
        <end position="964"/>
    </location>
</feature>
<dbReference type="PROSITE" id="PS51061">
    <property type="entry name" value="R3H"/>
    <property type="match status" value="1"/>
</dbReference>
<dbReference type="GO" id="GO:0005313">
    <property type="term" value="F:L-glutamate transmembrane transporter activity"/>
    <property type="evidence" value="ECO:0007669"/>
    <property type="project" value="TreeGrafter"/>
</dbReference>
<evidence type="ECO:0000256" key="2">
    <source>
        <dbReference type="ARBA" id="ARBA00008066"/>
    </source>
</evidence>
<feature type="region of interest" description="Disordered" evidence="9">
    <location>
        <begin position="284"/>
        <end position="307"/>
    </location>
</feature>
<evidence type="ECO:0000256" key="6">
    <source>
        <dbReference type="ARBA" id="ARBA00022970"/>
    </source>
</evidence>
<keyword evidence="3" id="KW-0813">Transport</keyword>